<gene>
    <name evidence="1" type="ORF">MML48_4g00007407</name>
</gene>
<organism evidence="1 2">
    <name type="scientific">Holotrichia oblita</name>
    <name type="common">Chafer beetle</name>
    <dbReference type="NCBI Taxonomy" id="644536"/>
    <lineage>
        <taxon>Eukaryota</taxon>
        <taxon>Metazoa</taxon>
        <taxon>Ecdysozoa</taxon>
        <taxon>Arthropoda</taxon>
        <taxon>Hexapoda</taxon>
        <taxon>Insecta</taxon>
        <taxon>Pterygota</taxon>
        <taxon>Neoptera</taxon>
        <taxon>Endopterygota</taxon>
        <taxon>Coleoptera</taxon>
        <taxon>Polyphaga</taxon>
        <taxon>Scarabaeiformia</taxon>
        <taxon>Scarabaeidae</taxon>
        <taxon>Melolonthinae</taxon>
        <taxon>Holotrichia</taxon>
    </lineage>
</organism>
<dbReference type="Proteomes" id="UP001056778">
    <property type="component" value="Chromosome 4"/>
</dbReference>
<protein>
    <submittedName>
        <fullName evidence="1">Nucleoporin nup37 p37 -related</fullName>
    </submittedName>
</protein>
<dbReference type="EMBL" id="CM043018">
    <property type="protein sequence ID" value="KAI4464054.1"/>
    <property type="molecule type" value="Genomic_DNA"/>
</dbReference>
<reference evidence="1" key="1">
    <citation type="submission" date="2022-04" db="EMBL/GenBank/DDBJ databases">
        <title>Chromosome-scale genome assembly of Holotrichia oblita Faldermann.</title>
        <authorList>
            <person name="Rongchong L."/>
        </authorList>
    </citation>
    <scope>NUCLEOTIDE SEQUENCE</scope>
    <source>
        <strain evidence="1">81SQS9</strain>
    </source>
</reference>
<evidence type="ECO:0000313" key="1">
    <source>
        <dbReference type="EMBL" id="KAI4464054.1"/>
    </source>
</evidence>
<proteinExistence type="predicted"/>
<keyword evidence="2" id="KW-1185">Reference proteome</keyword>
<comment type="caution">
    <text evidence="1">The sequence shown here is derived from an EMBL/GenBank/DDBJ whole genome shotgun (WGS) entry which is preliminary data.</text>
</comment>
<evidence type="ECO:0000313" key="2">
    <source>
        <dbReference type="Proteomes" id="UP001056778"/>
    </source>
</evidence>
<sequence length="327" mass="37094">MDISLNRTNIDAFGESPHQPCYSMNLAEHGEILSIHYSPYDWSQDIMLIVFSNKVLVVQLDHQDSLKFDVIAEFQHNVICTNIYLSAETALNIVPVNIQFCTAGVDFKLRIFKGNLSDDNTCQELIGHTSYINDLNYDPENIYIVSVSDDHTARIWTVADNKQLAVFNLTSPGMSTCWHKDDSSKLLIAEKVGIIRFYNVTKQKPILSFDYGKPLASANWAPFDSQLVASLQMGELLLWDMTRCSRPIQNKLMYTEGGGEVKFSPGTELIAILNKLENSMKVVHVQTQRERLSVKLSLPSNLTWHLRIPIICVSEGDKLHFWKVVPK</sequence>
<accession>A0ACB9TBA8</accession>
<name>A0ACB9TBA8_HOLOL</name>